<sequence>MSRRHRRPLPLPSFGPRRISLAEGSTRLVIDEHWTPEDRPVQAELQLLERFSALMAAQGWPAHVSRMAYDRIYAGERFGFAKRVGRGELPGLARELIACWRASRSQPVAG</sequence>
<evidence type="ECO:0000313" key="2">
    <source>
        <dbReference type="Proteomes" id="UP001180453"/>
    </source>
</evidence>
<gene>
    <name evidence="1" type="ORF">J2X20_002546</name>
</gene>
<reference evidence="1 2" key="1">
    <citation type="submission" date="2023-07" db="EMBL/GenBank/DDBJ databases">
        <title>Sorghum-associated microbial communities from plants grown in Nebraska, USA.</title>
        <authorList>
            <person name="Schachtman D."/>
        </authorList>
    </citation>
    <scope>NUCLEOTIDE SEQUENCE [LARGE SCALE GENOMIC DNA]</scope>
    <source>
        <strain evidence="1 2">BE314</strain>
    </source>
</reference>
<dbReference type="EMBL" id="JAVDXU010000002">
    <property type="protein sequence ID" value="MDR7269888.1"/>
    <property type="molecule type" value="Genomic_DNA"/>
</dbReference>
<accession>A0ABU1YLZ3</accession>
<dbReference type="Proteomes" id="UP001180453">
    <property type="component" value="Unassembled WGS sequence"/>
</dbReference>
<organism evidence="1 2">
    <name type="scientific">Roseateles saccharophilus</name>
    <name type="common">Pseudomonas saccharophila</name>
    <dbReference type="NCBI Taxonomy" id="304"/>
    <lineage>
        <taxon>Bacteria</taxon>
        <taxon>Pseudomonadati</taxon>
        <taxon>Pseudomonadota</taxon>
        <taxon>Betaproteobacteria</taxon>
        <taxon>Burkholderiales</taxon>
        <taxon>Sphaerotilaceae</taxon>
        <taxon>Roseateles</taxon>
    </lineage>
</organism>
<comment type="caution">
    <text evidence="1">The sequence shown here is derived from an EMBL/GenBank/DDBJ whole genome shotgun (WGS) entry which is preliminary data.</text>
</comment>
<evidence type="ECO:0000313" key="1">
    <source>
        <dbReference type="EMBL" id="MDR7269888.1"/>
    </source>
</evidence>
<dbReference type="RefSeq" id="WP_310265229.1">
    <property type="nucleotide sequence ID" value="NZ_JAVDXU010000002.1"/>
</dbReference>
<name>A0ABU1YLZ3_ROSSA</name>
<protein>
    <submittedName>
        <fullName evidence="1">Uncharacterized protein</fullName>
    </submittedName>
</protein>
<keyword evidence="2" id="KW-1185">Reference proteome</keyword>
<proteinExistence type="predicted"/>